<dbReference type="EMBL" id="GBXM01046122">
    <property type="protein sequence ID" value="JAH62455.1"/>
    <property type="molecule type" value="Transcribed_RNA"/>
</dbReference>
<name>A0A0E9UB88_ANGAN</name>
<sequence>MCVCPCCKLNSEIKRYKSSCIALIVLPSTSCFNVDLY</sequence>
<evidence type="ECO:0000313" key="1">
    <source>
        <dbReference type="EMBL" id="JAH62455.1"/>
    </source>
</evidence>
<organism evidence="1">
    <name type="scientific">Anguilla anguilla</name>
    <name type="common">European freshwater eel</name>
    <name type="synonym">Muraena anguilla</name>
    <dbReference type="NCBI Taxonomy" id="7936"/>
    <lineage>
        <taxon>Eukaryota</taxon>
        <taxon>Metazoa</taxon>
        <taxon>Chordata</taxon>
        <taxon>Craniata</taxon>
        <taxon>Vertebrata</taxon>
        <taxon>Euteleostomi</taxon>
        <taxon>Actinopterygii</taxon>
        <taxon>Neopterygii</taxon>
        <taxon>Teleostei</taxon>
        <taxon>Anguilliformes</taxon>
        <taxon>Anguillidae</taxon>
        <taxon>Anguilla</taxon>
    </lineage>
</organism>
<proteinExistence type="predicted"/>
<reference evidence="1" key="2">
    <citation type="journal article" date="2015" name="Fish Shellfish Immunol.">
        <title>Early steps in the European eel (Anguilla anguilla)-Vibrio vulnificus interaction in the gills: Role of the RtxA13 toxin.</title>
        <authorList>
            <person name="Callol A."/>
            <person name="Pajuelo D."/>
            <person name="Ebbesson L."/>
            <person name="Teles M."/>
            <person name="MacKenzie S."/>
            <person name="Amaro C."/>
        </authorList>
    </citation>
    <scope>NUCLEOTIDE SEQUENCE</scope>
</reference>
<protein>
    <submittedName>
        <fullName evidence="1">Uncharacterized protein</fullName>
    </submittedName>
</protein>
<accession>A0A0E9UB88</accession>
<reference evidence="1" key="1">
    <citation type="submission" date="2014-11" db="EMBL/GenBank/DDBJ databases">
        <authorList>
            <person name="Amaro Gonzalez C."/>
        </authorList>
    </citation>
    <scope>NUCLEOTIDE SEQUENCE</scope>
</reference>
<dbReference type="AlphaFoldDB" id="A0A0E9UB88"/>